<feature type="compositionally biased region" description="Basic and acidic residues" evidence="2">
    <location>
        <begin position="78"/>
        <end position="90"/>
    </location>
</feature>
<feature type="region of interest" description="Disordered" evidence="2">
    <location>
        <begin position="775"/>
        <end position="794"/>
    </location>
</feature>
<feature type="signal peptide" evidence="3">
    <location>
        <begin position="1"/>
        <end position="24"/>
    </location>
</feature>
<evidence type="ECO:0000256" key="2">
    <source>
        <dbReference type="SAM" id="MobiDB-lite"/>
    </source>
</evidence>
<feature type="chain" id="PRO_5020810501" evidence="3">
    <location>
        <begin position="25"/>
        <end position="853"/>
    </location>
</feature>
<keyword evidence="5" id="KW-1185">Reference proteome</keyword>
<name>A0A4P9Y5I5_9FUNG</name>
<feature type="compositionally biased region" description="Polar residues" evidence="2">
    <location>
        <begin position="104"/>
        <end position="115"/>
    </location>
</feature>
<evidence type="ECO:0000256" key="1">
    <source>
        <dbReference type="SAM" id="Coils"/>
    </source>
</evidence>
<organism evidence="4 5">
    <name type="scientific">Piptocephalis cylindrospora</name>
    <dbReference type="NCBI Taxonomy" id="1907219"/>
    <lineage>
        <taxon>Eukaryota</taxon>
        <taxon>Fungi</taxon>
        <taxon>Fungi incertae sedis</taxon>
        <taxon>Zoopagomycota</taxon>
        <taxon>Zoopagomycotina</taxon>
        <taxon>Zoopagomycetes</taxon>
        <taxon>Zoopagales</taxon>
        <taxon>Piptocephalidaceae</taxon>
        <taxon>Piptocephalis</taxon>
    </lineage>
</organism>
<feature type="region of interest" description="Disordered" evidence="2">
    <location>
        <begin position="419"/>
        <end position="466"/>
    </location>
</feature>
<evidence type="ECO:0000313" key="4">
    <source>
        <dbReference type="EMBL" id="RKP14276.1"/>
    </source>
</evidence>
<dbReference type="Proteomes" id="UP000267251">
    <property type="component" value="Unassembled WGS sequence"/>
</dbReference>
<proteinExistence type="predicted"/>
<keyword evidence="1" id="KW-0175">Coiled coil</keyword>
<accession>A0A4P9Y5I5</accession>
<evidence type="ECO:0000256" key="3">
    <source>
        <dbReference type="SAM" id="SignalP"/>
    </source>
</evidence>
<dbReference type="EMBL" id="KZ987858">
    <property type="protein sequence ID" value="RKP14276.1"/>
    <property type="molecule type" value="Genomic_DNA"/>
</dbReference>
<dbReference type="AlphaFoldDB" id="A0A4P9Y5I5"/>
<reference evidence="5" key="1">
    <citation type="journal article" date="2018" name="Nat. Microbiol.">
        <title>Leveraging single-cell genomics to expand the fungal tree of life.</title>
        <authorList>
            <person name="Ahrendt S.R."/>
            <person name="Quandt C.A."/>
            <person name="Ciobanu D."/>
            <person name="Clum A."/>
            <person name="Salamov A."/>
            <person name="Andreopoulos B."/>
            <person name="Cheng J.F."/>
            <person name="Woyke T."/>
            <person name="Pelin A."/>
            <person name="Henrissat B."/>
            <person name="Reynolds N.K."/>
            <person name="Benny G.L."/>
            <person name="Smith M.E."/>
            <person name="James T.Y."/>
            <person name="Grigoriev I.V."/>
        </authorList>
    </citation>
    <scope>NUCLEOTIDE SEQUENCE [LARGE SCALE GENOMIC DNA]</scope>
</reference>
<sequence>MYLPAHLLSTILVASVLVQIRVLGAPSSGNHDRLSPELLKDGRLDGQETSAKSHTSSFLRASQYSFNSGRHLSRSKKPSHESLAHSDALDVQHSSHKNRPRTASGVSSLAPSESITAGGLRKKRKEGYPHADALEDSHGIIPALLTSGFRHLDRSATKVTVSKWQEHMSGIIEGMEVYIKRDEESGYCYLEDPESLLLLLRHLPPNFHDLVKPVSGNSMDIELPASPGDDRPKSRSFDMLLLRNRLANTESVDAADIVKPLLDAKNMRKLQADDRAIVRLHAYLKMWSFLNTLSYAIQLRYIDLKGLSFLRRVLLPLAPVKVSKEFIGLRKAALFVSAKISTIEFFTQKGTPSLAVKTVLEKVEEALNQGMDDLSVAIFQDIQEVIKNVEKVQGQMHLSAGLLSTLLLASFLMTSPALGAPSGSPPDENHGSSSRRRSDAPFHYISPQGGHRTPNRRNSDVSLRSTSPDAYDLGLSSIAPSEVMSVRGQRHNRNGPSMDVNVFDDSRNIIHTLLTEGISGLPSKETSINEVRRWQIKLNHQIELLEKCRKDIEKDSNKLSLSLKDAEDLLLLMRTLPHSFHSLIQGNPIIVADDNQKPAEISDTARLQEPPKEMVFLRQKLEFMELMRRELKEITSQCEKLKKESLRHQQLGGMENLQLKVKYLREQLKKEKPIHHKFMKKLLSADVMGQLMANERATVRLYVYVEIRRLLETTASHHFSHIEDMMYIKSALKFIAEEKNSKEFDYFKKANEEVKRLPAISHSFQLNKGKEATGRDLLLGPKSTNSPKPQEDKDGVKKALEIIATELSLGLDDLARCIHKDIVEVIKNAKAIRENVAQAIKPPKEKSRFRWRG</sequence>
<feature type="coiled-coil region" evidence="1">
    <location>
        <begin position="624"/>
        <end position="651"/>
    </location>
</feature>
<keyword evidence="3" id="KW-0732">Signal</keyword>
<gene>
    <name evidence="4" type="ORF">BJ684DRAFT_19303</name>
</gene>
<feature type="region of interest" description="Disordered" evidence="2">
    <location>
        <begin position="69"/>
        <end position="128"/>
    </location>
</feature>
<protein>
    <submittedName>
        <fullName evidence="4">Uncharacterized protein</fullName>
    </submittedName>
</protein>
<evidence type="ECO:0000313" key="5">
    <source>
        <dbReference type="Proteomes" id="UP000267251"/>
    </source>
</evidence>